<dbReference type="GO" id="GO:0005886">
    <property type="term" value="C:plasma membrane"/>
    <property type="evidence" value="ECO:0007669"/>
    <property type="project" value="UniProtKB-SubCell"/>
</dbReference>
<proteinExistence type="inferred from homology"/>
<dbReference type="Gene3D" id="3.30.2010.10">
    <property type="entry name" value="Metalloproteases ('zincins'), catalytic domain"/>
    <property type="match status" value="1"/>
</dbReference>
<dbReference type="PATRIC" id="fig|529884.3.peg.964"/>
<dbReference type="STRING" id="529884.Rhola_00010010"/>
<dbReference type="PANTHER" id="PTHR43221">
    <property type="entry name" value="PROTEASE HTPX"/>
    <property type="match status" value="1"/>
</dbReference>
<feature type="transmembrane region" description="Helical" evidence="12">
    <location>
        <begin position="12"/>
        <end position="31"/>
    </location>
</feature>
<comment type="subcellular location">
    <subcellularLocation>
        <location evidence="1 12">Cell membrane</location>
        <topology evidence="1 12">Multi-pass membrane protein</topology>
    </subcellularLocation>
</comment>
<dbReference type="GO" id="GO:0006508">
    <property type="term" value="P:proteolysis"/>
    <property type="evidence" value="ECO:0007669"/>
    <property type="project" value="UniProtKB-KW"/>
</dbReference>
<protein>
    <recommendedName>
        <fullName evidence="12">Protease HtpX homolog</fullName>
        <ecNumber evidence="12">3.4.24.-</ecNumber>
    </recommendedName>
</protein>
<evidence type="ECO:0000256" key="6">
    <source>
        <dbReference type="ARBA" id="ARBA00022723"/>
    </source>
</evidence>
<reference evidence="14 15" key="1">
    <citation type="journal article" date="2014" name="Int. J. Syst. Evol. Microbiol.">
        <title>Rhodoluna lacicola gen. nov., sp. nov., a planktonic freshwater bacterium with stream-lined genome.</title>
        <authorList>
            <person name="Hahn M."/>
            <person name="Schmidt J."/>
            <person name="Taipale S.J."/>
            <person name="Doolittle W.F."/>
            <person name="Koll U."/>
        </authorList>
    </citation>
    <scope>NUCLEOTIDE SEQUENCE [LARGE SCALE GENOMIC DNA]</scope>
    <source>
        <strain evidence="14 15">MWH-Ta8</strain>
    </source>
</reference>
<feature type="domain" description="Peptidase M48" evidence="13">
    <location>
        <begin position="74"/>
        <end position="291"/>
    </location>
</feature>
<dbReference type="RefSeq" id="WP_038502823.1">
    <property type="nucleotide sequence ID" value="NZ_CP007490.1"/>
</dbReference>
<keyword evidence="4 12" id="KW-0645">Protease</keyword>
<feature type="transmembrane region" description="Helical" evidence="12">
    <location>
        <begin position="152"/>
        <end position="171"/>
    </location>
</feature>
<feature type="transmembrane region" description="Helical" evidence="12">
    <location>
        <begin position="191"/>
        <end position="215"/>
    </location>
</feature>
<gene>
    <name evidence="12" type="primary">htpX</name>
    <name evidence="14" type="ORF">Rhola_00010010</name>
</gene>
<evidence type="ECO:0000256" key="10">
    <source>
        <dbReference type="ARBA" id="ARBA00023049"/>
    </source>
</evidence>
<dbReference type="InterPro" id="IPR050083">
    <property type="entry name" value="HtpX_protease"/>
</dbReference>
<evidence type="ECO:0000256" key="8">
    <source>
        <dbReference type="ARBA" id="ARBA00022833"/>
    </source>
</evidence>
<dbReference type="EMBL" id="CP007490">
    <property type="protein sequence ID" value="AIC47801.1"/>
    <property type="molecule type" value="Genomic_DNA"/>
</dbReference>
<keyword evidence="11 12" id="KW-0472">Membrane</keyword>
<keyword evidence="3 12" id="KW-1003">Cell membrane</keyword>
<keyword evidence="9 12" id="KW-1133">Transmembrane helix</keyword>
<dbReference type="EC" id="3.4.24.-" evidence="12"/>
<evidence type="ECO:0000259" key="13">
    <source>
        <dbReference type="Pfam" id="PF01435"/>
    </source>
</evidence>
<feature type="binding site" evidence="12">
    <location>
        <position position="140"/>
    </location>
    <ligand>
        <name>Zn(2+)</name>
        <dbReference type="ChEBI" id="CHEBI:29105"/>
        <note>catalytic</note>
    </ligand>
</feature>
<evidence type="ECO:0000256" key="7">
    <source>
        <dbReference type="ARBA" id="ARBA00022801"/>
    </source>
</evidence>
<accession>A0A060JD47</accession>
<dbReference type="HAMAP" id="MF_00188">
    <property type="entry name" value="Pept_M48_protease_HtpX"/>
    <property type="match status" value="1"/>
</dbReference>
<evidence type="ECO:0000256" key="3">
    <source>
        <dbReference type="ARBA" id="ARBA00022475"/>
    </source>
</evidence>
<feature type="binding site" evidence="12">
    <location>
        <position position="220"/>
    </location>
    <ligand>
        <name>Zn(2+)</name>
        <dbReference type="ChEBI" id="CHEBI:29105"/>
        <note>catalytic</note>
    </ligand>
</feature>
<evidence type="ECO:0000256" key="1">
    <source>
        <dbReference type="ARBA" id="ARBA00004651"/>
    </source>
</evidence>
<dbReference type="Pfam" id="PF01435">
    <property type="entry name" value="Peptidase_M48"/>
    <property type="match status" value="1"/>
</dbReference>
<evidence type="ECO:0000256" key="11">
    <source>
        <dbReference type="ARBA" id="ARBA00023136"/>
    </source>
</evidence>
<evidence type="ECO:0000256" key="9">
    <source>
        <dbReference type="ARBA" id="ARBA00022989"/>
    </source>
</evidence>
<keyword evidence="6 12" id="KW-0479">Metal-binding</keyword>
<dbReference type="KEGG" id="rla:Rhola_00010010"/>
<evidence type="ECO:0000256" key="5">
    <source>
        <dbReference type="ARBA" id="ARBA00022692"/>
    </source>
</evidence>
<keyword evidence="15" id="KW-1185">Reference proteome</keyword>
<evidence type="ECO:0000313" key="14">
    <source>
        <dbReference type="EMBL" id="AIC47801.1"/>
    </source>
</evidence>
<dbReference type="InterPro" id="IPR001915">
    <property type="entry name" value="Peptidase_M48"/>
</dbReference>
<evidence type="ECO:0000256" key="4">
    <source>
        <dbReference type="ARBA" id="ARBA00022670"/>
    </source>
</evidence>
<comment type="similarity">
    <text evidence="2 12">Belongs to the peptidase M48B family.</text>
</comment>
<keyword evidence="8 12" id="KW-0862">Zinc</keyword>
<comment type="cofactor">
    <cofactor evidence="12">
        <name>Zn(2+)</name>
        <dbReference type="ChEBI" id="CHEBI:29105"/>
    </cofactor>
    <text evidence="12">Binds 1 zinc ion per subunit.</text>
</comment>
<evidence type="ECO:0000256" key="2">
    <source>
        <dbReference type="ARBA" id="ARBA00009779"/>
    </source>
</evidence>
<feature type="binding site" evidence="12">
    <location>
        <position position="144"/>
    </location>
    <ligand>
        <name>Zn(2+)</name>
        <dbReference type="ChEBI" id="CHEBI:29105"/>
        <note>catalytic</note>
    </ligand>
</feature>
<dbReference type="eggNOG" id="COG0501">
    <property type="taxonomic scope" value="Bacteria"/>
</dbReference>
<sequence length="296" mass="31806">MYSAIAANKRNTFFIVFGFVALLGGLAYWWGQASGDGSSAFMIIGFVIAYALFQYFVASSLAIAMSGAVPITKADNPRLWRIVENLAITEGMPMPKVYIITDEAPNAFATGRDPKHAVVAATTGLLAIMDDKELEGVMAHELGHVKNYDIRVSTIVFGLVSAVGILADFAIRMAFFSGGGRRDSNDNGLGVALILIGVVASIIAWLIGPIVAAAVSRQREYLADATGAHTTRYPEGLASALQKLGQYGRPLRRASSSMAHMYINDPVKPGLTERLFSTHPPIPERIARLRAIGSKF</sequence>
<feature type="transmembrane region" description="Helical" evidence="12">
    <location>
        <begin position="43"/>
        <end position="71"/>
    </location>
</feature>
<evidence type="ECO:0000256" key="12">
    <source>
        <dbReference type="HAMAP-Rule" id="MF_00188"/>
    </source>
</evidence>
<keyword evidence="10 12" id="KW-0482">Metalloprotease</keyword>
<feature type="active site" evidence="12">
    <location>
        <position position="141"/>
    </location>
</feature>
<dbReference type="AlphaFoldDB" id="A0A060JD47"/>
<name>A0A060JD47_9MICO</name>
<dbReference type="GO" id="GO:0008270">
    <property type="term" value="F:zinc ion binding"/>
    <property type="evidence" value="ECO:0007669"/>
    <property type="project" value="UniProtKB-UniRule"/>
</dbReference>
<dbReference type="CDD" id="cd07340">
    <property type="entry name" value="M48B_Htpx_like"/>
    <property type="match status" value="1"/>
</dbReference>
<dbReference type="Proteomes" id="UP000067708">
    <property type="component" value="Chromosome"/>
</dbReference>
<dbReference type="InterPro" id="IPR022919">
    <property type="entry name" value="Pept_M48_protease_HtpX"/>
</dbReference>
<dbReference type="HOGENOM" id="CLU_042266_3_0_11"/>
<dbReference type="PANTHER" id="PTHR43221:SF1">
    <property type="entry name" value="PROTEASE HTPX"/>
    <property type="match status" value="1"/>
</dbReference>
<keyword evidence="7 12" id="KW-0378">Hydrolase</keyword>
<organism evidence="14 15">
    <name type="scientific">Rhodoluna lacicola</name>
    <dbReference type="NCBI Taxonomy" id="529884"/>
    <lineage>
        <taxon>Bacteria</taxon>
        <taxon>Bacillati</taxon>
        <taxon>Actinomycetota</taxon>
        <taxon>Actinomycetes</taxon>
        <taxon>Micrococcales</taxon>
        <taxon>Microbacteriaceae</taxon>
        <taxon>Luna cluster</taxon>
        <taxon>Luna-1 subcluster</taxon>
        <taxon>Rhodoluna</taxon>
    </lineage>
</organism>
<keyword evidence="5 12" id="KW-0812">Transmembrane</keyword>
<evidence type="ECO:0000313" key="15">
    <source>
        <dbReference type="Proteomes" id="UP000067708"/>
    </source>
</evidence>
<dbReference type="GO" id="GO:0004222">
    <property type="term" value="F:metalloendopeptidase activity"/>
    <property type="evidence" value="ECO:0007669"/>
    <property type="project" value="UniProtKB-UniRule"/>
</dbReference>
<dbReference type="OrthoDB" id="15218at2"/>